<proteinExistence type="predicted"/>
<protein>
    <submittedName>
        <fullName evidence="2">Uncharacterized protein</fullName>
    </submittedName>
</protein>
<feature type="compositionally biased region" description="Polar residues" evidence="1">
    <location>
        <begin position="1"/>
        <end position="16"/>
    </location>
</feature>
<reference evidence="3" key="1">
    <citation type="journal article" date="2019" name="Plant Biotechnol. J.">
        <title>Genome sequencing of the Australian wild diploid species Gossypium australe highlights disease resistance and delayed gland morphogenesis.</title>
        <authorList>
            <person name="Cai Y."/>
            <person name="Cai X."/>
            <person name="Wang Q."/>
            <person name="Wang P."/>
            <person name="Zhang Y."/>
            <person name="Cai C."/>
            <person name="Xu Y."/>
            <person name="Wang K."/>
            <person name="Zhou Z."/>
            <person name="Wang C."/>
            <person name="Geng S."/>
            <person name="Li B."/>
            <person name="Dong Q."/>
            <person name="Hou Y."/>
            <person name="Wang H."/>
            <person name="Ai P."/>
            <person name="Liu Z."/>
            <person name="Yi F."/>
            <person name="Sun M."/>
            <person name="An G."/>
            <person name="Cheng J."/>
            <person name="Zhang Y."/>
            <person name="Shi Q."/>
            <person name="Xie Y."/>
            <person name="Shi X."/>
            <person name="Chang Y."/>
            <person name="Huang F."/>
            <person name="Chen Y."/>
            <person name="Hong S."/>
            <person name="Mi L."/>
            <person name="Sun Q."/>
            <person name="Zhang L."/>
            <person name="Zhou B."/>
            <person name="Peng R."/>
            <person name="Zhang X."/>
            <person name="Liu F."/>
        </authorList>
    </citation>
    <scope>NUCLEOTIDE SEQUENCE [LARGE SCALE GENOMIC DNA]</scope>
    <source>
        <strain evidence="3">cv. PA1801</strain>
    </source>
</reference>
<dbReference type="AlphaFoldDB" id="A0A5B6VLK2"/>
<gene>
    <name evidence="2" type="ORF">EPI10_015836</name>
</gene>
<sequence>MATTESSAARNPQSWGSPARLKQREANWAEAHTEADWAEALFGNNLGLSPINMIMQTKYATQSKNPSATHHPY</sequence>
<dbReference type="EMBL" id="SMMG02000006">
    <property type="protein sequence ID" value="KAA3470100.1"/>
    <property type="molecule type" value="Genomic_DNA"/>
</dbReference>
<keyword evidence="3" id="KW-1185">Reference proteome</keyword>
<dbReference type="Proteomes" id="UP000325315">
    <property type="component" value="Unassembled WGS sequence"/>
</dbReference>
<feature type="region of interest" description="Disordered" evidence="1">
    <location>
        <begin position="1"/>
        <end position="30"/>
    </location>
</feature>
<evidence type="ECO:0000313" key="2">
    <source>
        <dbReference type="EMBL" id="KAA3470100.1"/>
    </source>
</evidence>
<accession>A0A5B6VLK2</accession>
<evidence type="ECO:0000256" key="1">
    <source>
        <dbReference type="SAM" id="MobiDB-lite"/>
    </source>
</evidence>
<name>A0A5B6VLK2_9ROSI</name>
<comment type="caution">
    <text evidence="2">The sequence shown here is derived from an EMBL/GenBank/DDBJ whole genome shotgun (WGS) entry which is preliminary data.</text>
</comment>
<evidence type="ECO:0000313" key="3">
    <source>
        <dbReference type="Proteomes" id="UP000325315"/>
    </source>
</evidence>
<organism evidence="2 3">
    <name type="scientific">Gossypium australe</name>
    <dbReference type="NCBI Taxonomy" id="47621"/>
    <lineage>
        <taxon>Eukaryota</taxon>
        <taxon>Viridiplantae</taxon>
        <taxon>Streptophyta</taxon>
        <taxon>Embryophyta</taxon>
        <taxon>Tracheophyta</taxon>
        <taxon>Spermatophyta</taxon>
        <taxon>Magnoliopsida</taxon>
        <taxon>eudicotyledons</taxon>
        <taxon>Gunneridae</taxon>
        <taxon>Pentapetalae</taxon>
        <taxon>rosids</taxon>
        <taxon>malvids</taxon>
        <taxon>Malvales</taxon>
        <taxon>Malvaceae</taxon>
        <taxon>Malvoideae</taxon>
        <taxon>Gossypium</taxon>
    </lineage>
</organism>